<dbReference type="PRINTS" id="PR01736">
    <property type="entry name" value="PHPHTRNFRASE"/>
</dbReference>
<dbReference type="Gene3D" id="3.20.20.60">
    <property type="entry name" value="Phosphoenolpyruvate-binding domains"/>
    <property type="match status" value="1"/>
</dbReference>
<dbReference type="SUPFAM" id="SSF51621">
    <property type="entry name" value="Phosphoenolpyruvate/pyruvate domain"/>
    <property type="match status" value="1"/>
</dbReference>
<sequence length="223" mass="24292">MAAIKEVSYLRLPKEDNPFLGIRGVRLCFEHPELFIPQLRAIYRAAAYGSASIMFPMIATMEDWEKAFAITEQVRQELDAPAIPIGIMVEVPSAVMLARHLAREIAFFSIGTNDLTQYVMAMDRGHPQLAKQADSLHPAVLQMVSQTVQAASQEGKWVGVCGGLASDNLGASILTGLGVKELSVSIPSIASIKAHIRSSSLQAMQDLARRALQCRTSSEVRSL</sequence>
<evidence type="ECO:0000313" key="3">
    <source>
        <dbReference type="Proteomes" id="UP000287188"/>
    </source>
</evidence>
<dbReference type="PANTHER" id="PTHR46244:SF6">
    <property type="entry name" value="PHOSPHOENOLPYRUVATE-PROTEIN PHOSPHOTRANSFERASE"/>
    <property type="match status" value="1"/>
</dbReference>
<protein>
    <recommendedName>
        <fullName evidence="1">PEP-utilising enzyme C-terminal domain-containing protein</fullName>
    </recommendedName>
</protein>
<dbReference type="InterPro" id="IPR015813">
    <property type="entry name" value="Pyrv/PenolPyrv_kinase-like_dom"/>
</dbReference>
<comment type="caution">
    <text evidence="2">The sequence shown here is derived from an EMBL/GenBank/DDBJ whole genome shotgun (WGS) entry which is preliminary data.</text>
</comment>
<evidence type="ECO:0000313" key="2">
    <source>
        <dbReference type="EMBL" id="GCE23411.1"/>
    </source>
</evidence>
<proteinExistence type="predicted"/>
<organism evidence="2 3">
    <name type="scientific">Dictyobacter kobayashii</name>
    <dbReference type="NCBI Taxonomy" id="2014872"/>
    <lineage>
        <taxon>Bacteria</taxon>
        <taxon>Bacillati</taxon>
        <taxon>Chloroflexota</taxon>
        <taxon>Ktedonobacteria</taxon>
        <taxon>Ktedonobacterales</taxon>
        <taxon>Dictyobacteraceae</taxon>
        <taxon>Dictyobacter</taxon>
    </lineage>
</organism>
<dbReference type="RefSeq" id="WP_218032175.1">
    <property type="nucleotide sequence ID" value="NZ_BIFS01000002.1"/>
</dbReference>
<dbReference type="Pfam" id="PF02896">
    <property type="entry name" value="PEP-utilizers_C"/>
    <property type="match status" value="1"/>
</dbReference>
<dbReference type="PANTHER" id="PTHR46244">
    <property type="entry name" value="PHOSPHOENOLPYRUVATE-PROTEIN PHOSPHOTRANSFERASE"/>
    <property type="match status" value="1"/>
</dbReference>
<dbReference type="GO" id="GO:0016772">
    <property type="term" value="F:transferase activity, transferring phosphorus-containing groups"/>
    <property type="evidence" value="ECO:0007669"/>
    <property type="project" value="InterPro"/>
</dbReference>
<dbReference type="AlphaFoldDB" id="A0A402AW93"/>
<keyword evidence="3" id="KW-1185">Reference proteome</keyword>
<feature type="domain" description="PEP-utilising enzyme C-terminal" evidence="1">
    <location>
        <begin position="4"/>
        <end position="199"/>
    </location>
</feature>
<dbReference type="InterPro" id="IPR000121">
    <property type="entry name" value="PEP_util_C"/>
</dbReference>
<name>A0A402AW93_9CHLR</name>
<reference evidence="3" key="1">
    <citation type="submission" date="2018-12" db="EMBL/GenBank/DDBJ databases">
        <title>Tengunoibacter tsumagoiensis gen. nov., sp. nov., Dictyobacter kobayashii sp. nov., D. alpinus sp. nov., and D. joshuensis sp. nov. and description of Dictyobacteraceae fam. nov. within the order Ktedonobacterales isolated from Tengu-no-mugimeshi.</title>
        <authorList>
            <person name="Wang C.M."/>
            <person name="Zheng Y."/>
            <person name="Sakai Y."/>
            <person name="Toyoda A."/>
            <person name="Minakuchi Y."/>
            <person name="Abe K."/>
            <person name="Yokota A."/>
            <person name="Yabe S."/>
        </authorList>
    </citation>
    <scope>NUCLEOTIDE SEQUENCE [LARGE SCALE GENOMIC DNA]</scope>
    <source>
        <strain evidence="3">Uno11</strain>
    </source>
</reference>
<dbReference type="Proteomes" id="UP000287188">
    <property type="component" value="Unassembled WGS sequence"/>
</dbReference>
<evidence type="ECO:0000259" key="1">
    <source>
        <dbReference type="Pfam" id="PF02896"/>
    </source>
</evidence>
<dbReference type="EMBL" id="BIFS01000002">
    <property type="protein sequence ID" value="GCE23411.1"/>
    <property type="molecule type" value="Genomic_DNA"/>
</dbReference>
<dbReference type="InterPro" id="IPR040442">
    <property type="entry name" value="Pyrv_kinase-like_dom_sf"/>
</dbReference>
<accession>A0A402AW93</accession>
<gene>
    <name evidence="2" type="ORF">KDK_72110</name>
</gene>
<dbReference type="InterPro" id="IPR050499">
    <property type="entry name" value="PEP-utilizing_PTS_enzyme"/>
</dbReference>